<dbReference type="Proteomes" id="UP001566476">
    <property type="component" value="Unassembled WGS sequence"/>
</dbReference>
<gene>
    <name evidence="5" type="ORF">AB2L28_14460</name>
</gene>
<keyword evidence="2" id="KW-0436">Ligase</keyword>
<evidence type="ECO:0000313" key="6">
    <source>
        <dbReference type="Proteomes" id="UP001566476"/>
    </source>
</evidence>
<sequence length="376" mass="38117">MTDPDDLVVLAAGEGDLAPALVAATAEPGHPPVLVLDPAGGDDLLRAARRAVTAGDVRAGDLVLSTSGSTSRPRAVVRTSASWEASARPLADLLDLGPADVVGTAGPAASTLTLHAGWHALRVGARTAGAGGRTPPPGSTVLHVVPAVLAAVLDGEDHPHVRAAVVGGAGLDPRLRRRALDRGWRVVEYYGAAELSFVGIACHAPGPADPPDGFTPFPGAAVRVRDGLLEVTSPYVARCRLDATGDATPVTPTPWAGVGDVGTALPDGRFAVLGRPGAVLSGGSTVLVAEVEHRLRPHLPPGAEVVVCGTPHDRFGEVVTAVVVGPAEVPAPLRAAARSLPPAARPRRWLAVADVPRTGKGEPDRAAVARFAGAGR</sequence>
<dbReference type="InterPro" id="IPR042099">
    <property type="entry name" value="ANL_N_sf"/>
</dbReference>
<dbReference type="RefSeq" id="WP_370719682.1">
    <property type="nucleotide sequence ID" value="NZ_JBGGTQ010000006.1"/>
</dbReference>
<dbReference type="InterPro" id="IPR025110">
    <property type="entry name" value="AMP-bd_C"/>
</dbReference>
<dbReference type="InterPro" id="IPR000873">
    <property type="entry name" value="AMP-dep_synth/lig_dom"/>
</dbReference>
<dbReference type="PANTHER" id="PTHR43201:SF5">
    <property type="entry name" value="MEDIUM-CHAIN ACYL-COA LIGASE ACSF2, MITOCHONDRIAL"/>
    <property type="match status" value="1"/>
</dbReference>
<evidence type="ECO:0000259" key="3">
    <source>
        <dbReference type="Pfam" id="PF00501"/>
    </source>
</evidence>
<evidence type="ECO:0000256" key="2">
    <source>
        <dbReference type="ARBA" id="ARBA00022598"/>
    </source>
</evidence>
<dbReference type="SUPFAM" id="SSF56801">
    <property type="entry name" value="Acetyl-CoA synthetase-like"/>
    <property type="match status" value="1"/>
</dbReference>
<name>A0ABV4I433_9ACTN</name>
<dbReference type="Gene3D" id="3.40.50.12780">
    <property type="entry name" value="N-terminal domain of ligase-like"/>
    <property type="match status" value="1"/>
</dbReference>
<proteinExistence type="inferred from homology"/>
<dbReference type="Pfam" id="PF00501">
    <property type="entry name" value="AMP-binding"/>
    <property type="match status" value="1"/>
</dbReference>
<dbReference type="Pfam" id="PF13193">
    <property type="entry name" value="AMP-binding_C"/>
    <property type="match status" value="1"/>
</dbReference>
<evidence type="ECO:0000256" key="1">
    <source>
        <dbReference type="ARBA" id="ARBA00006432"/>
    </source>
</evidence>
<reference evidence="5 6" key="1">
    <citation type="submission" date="2024-07" db="EMBL/GenBank/DDBJ databases">
        <authorList>
            <person name="Thanompreechachai J."/>
            <person name="Duangmal K."/>
        </authorList>
    </citation>
    <scope>NUCLEOTIDE SEQUENCE [LARGE SCALE GENOMIC DNA]</scope>
    <source>
        <strain evidence="5 6">TBRC 1896</strain>
    </source>
</reference>
<evidence type="ECO:0000259" key="4">
    <source>
        <dbReference type="Pfam" id="PF13193"/>
    </source>
</evidence>
<dbReference type="Gene3D" id="3.30.300.30">
    <property type="match status" value="1"/>
</dbReference>
<feature type="domain" description="AMP-dependent synthetase/ligase" evidence="3">
    <location>
        <begin position="64"/>
        <end position="227"/>
    </location>
</feature>
<organism evidence="5 6">
    <name type="scientific">Kineococcus mangrovi</name>
    <dbReference type="NCBI Taxonomy" id="1660183"/>
    <lineage>
        <taxon>Bacteria</taxon>
        <taxon>Bacillati</taxon>
        <taxon>Actinomycetota</taxon>
        <taxon>Actinomycetes</taxon>
        <taxon>Kineosporiales</taxon>
        <taxon>Kineosporiaceae</taxon>
        <taxon>Kineococcus</taxon>
    </lineage>
</organism>
<comment type="similarity">
    <text evidence="1">Belongs to the ATP-dependent AMP-binding enzyme family.</text>
</comment>
<dbReference type="EMBL" id="JBGGTQ010000006">
    <property type="protein sequence ID" value="MEZ0493439.1"/>
    <property type="molecule type" value="Genomic_DNA"/>
</dbReference>
<evidence type="ECO:0000313" key="5">
    <source>
        <dbReference type="EMBL" id="MEZ0493439.1"/>
    </source>
</evidence>
<comment type="caution">
    <text evidence="5">The sequence shown here is derived from an EMBL/GenBank/DDBJ whole genome shotgun (WGS) entry which is preliminary data.</text>
</comment>
<dbReference type="PANTHER" id="PTHR43201">
    <property type="entry name" value="ACYL-COA SYNTHETASE"/>
    <property type="match status" value="1"/>
</dbReference>
<accession>A0ABV4I433</accession>
<protein>
    <submittedName>
        <fullName evidence="5">AMP-binding protein</fullName>
    </submittedName>
</protein>
<keyword evidence="6" id="KW-1185">Reference proteome</keyword>
<feature type="domain" description="AMP-binding enzyme C-terminal" evidence="4">
    <location>
        <begin position="300"/>
        <end position="361"/>
    </location>
</feature>
<dbReference type="InterPro" id="IPR045851">
    <property type="entry name" value="AMP-bd_C_sf"/>
</dbReference>